<dbReference type="AlphaFoldDB" id="A0A4U8Z0C1"/>
<dbReference type="Gene3D" id="3.40.1710.10">
    <property type="entry name" value="abc type-2 transporter like domain"/>
    <property type="match status" value="1"/>
</dbReference>
<evidence type="ECO:0000256" key="2">
    <source>
        <dbReference type="ARBA" id="ARBA00007783"/>
    </source>
</evidence>
<dbReference type="Pfam" id="PF12698">
    <property type="entry name" value="ABC2_membrane_3"/>
    <property type="match status" value="1"/>
</dbReference>
<dbReference type="InterPro" id="IPR047817">
    <property type="entry name" value="ABC2_TM_bact-type"/>
</dbReference>
<evidence type="ECO:0000256" key="5">
    <source>
        <dbReference type="ARBA" id="ARBA00022692"/>
    </source>
</evidence>
<keyword evidence="7 8" id="KW-0472">Membrane</keyword>
<evidence type="ECO:0000256" key="3">
    <source>
        <dbReference type="ARBA" id="ARBA00022448"/>
    </source>
</evidence>
<feature type="transmembrane region" description="Helical" evidence="8">
    <location>
        <begin position="233"/>
        <end position="252"/>
    </location>
</feature>
<dbReference type="GO" id="GO:0005886">
    <property type="term" value="C:plasma membrane"/>
    <property type="evidence" value="ECO:0007669"/>
    <property type="project" value="UniProtKB-SubCell"/>
</dbReference>
<keyword evidence="4" id="KW-1003">Cell membrane</keyword>
<dbReference type="PANTHER" id="PTHR30294">
    <property type="entry name" value="MEMBRANE COMPONENT OF ABC TRANSPORTER YHHJ-RELATED"/>
    <property type="match status" value="1"/>
</dbReference>
<evidence type="ECO:0000259" key="9">
    <source>
        <dbReference type="PROSITE" id="PS51012"/>
    </source>
</evidence>
<dbReference type="InterPro" id="IPR013525">
    <property type="entry name" value="ABC2_TM"/>
</dbReference>
<evidence type="ECO:0000256" key="6">
    <source>
        <dbReference type="ARBA" id="ARBA00022989"/>
    </source>
</evidence>
<feature type="transmembrane region" description="Helical" evidence="8">
    <location>
        <begin position="182"/>
        <end position="207"/>
    </location>
</feature>
<evidence type="ECO:0000313" key="11">
    <source>
        <dbReference type="Proteomes" id="UP000294360"/>
    </source>
</evidence>
<keyword evidence="3" id="KW-0813">Transport</keyword>
<evidence type="ECO:0000313" key="10">
    <source>
        <dbReference type="EMBL" id="VFU08560.1"/>
    </source>
</evidence>
<feature type="domain" description="ABC transmembrane type-2" evidence="9">
    <location>
        <begin position="129"/>
        <end position="377"/>
    </location>
</feature>
<reference evidence="10 11" key="1">
    <citation type="submission" date="2019-03" db="EMBL/GenBank/DDBJ databases">
        <authorList>
            <person name="Kox A.R. M."/>
        </authorList>
    </citation>
    <scope>NUCLEOTIDE SEQUENCE [LARGE SCALE GENOMIC DNA]</scope>
    <source>
        <strain evidence="10">MTUNDRAET4 annotated genome</strain>
    </source>
</reference>
<dbReference type="KEGG" id="mtun:MTUNDRAET4_1667"/>
<dbReference type="EMBL" id="LR536450">
    <property type="protein sequence ID" value="VFU08560.1"/>
    <property type="molecule type" value="Genomic_DNA"/>
</dbReference>
<evidence type="ECO:0000256" key="8">
    <source>
        <dbReference type="SAM" id="Phobius"/>
    </source>
</evidence>
<dbReference type="InterPro" id="IPR051449">
    <property type="entry name" value="ABC-2_transporter_component"/>
</dbReference>
<comment type="similarity">
    <text evidence="2">Belongs to the ABC-2 integral membrane protein family.</text>
</comment>
<evidence type="ECO:0000256" key="7">
    <source>
        <dbReference type="ARBA" id="ARBA00023136"/>
    </source>
</evidence>
<keyword evidence="5 8" id="KW-0812">Transmembrane</keyword>
<comment type="subcellular location">
    <subcellularLocation>
        <location evidence="1">Cell membrane</location>
        <topology evidence="1">Multi-pass membrane protein</topology>
    </subcellularLocation>
</comment>
<gene>
    <name evidence="10" type="primary">yhhJ</name>
    <name evidence="10" type="ORF">MTUNDRAET4_1667</name>
</gene>
<dbReference type="OrthoDB" id="9784671at2"/>
<protein>
    <submittedName>
        <fullName evidence="10">Putative transporter subunit: membrane component of ABC superfamily</fullName>
    </submittedName>
</protein>
<feature type="transmembrane region" description="Helical" evidence="8">
    <location>
        <begin position="356"/>
        <end position="374"/>
    </location>
</feature>
<dbReference type="Proteomes" id="UP000294360">
    <property type="component" value="Chromosome"/>
</dbReference>
<dbReference type="RefSeq" id="WP_134488586.1">
    <property type="nucleotide sequence ID" value="NZ_LR536450.1"/>
</dbReference>
<sequence length="382" mass="41655">MRMLGNIFWLGTKELRSFFRDYVLLGLVIYTFSFAIFVQGRSNAQELYNASVGVVDEDNSALSRRMIAAFLPPYFKAPVEIDNKDVDHLMNTAAYTFVIVIPSHFARDVLARRSPAVQVNVDATAMVMAGLGYGYIQQILTTEINNFVSRDEGESLSDSQNVRGSPITLAVRVAFNPNVTTAWFSSVMGIVNNVTMLAIILAGAAIVREREHGTMDHLLVMPVTPFEIAMSKIWANGLVITIAAGLSLEIVVRELLKIPIAGSVPLFIGGVAIYLFFATAVGVFLATVARSMPQLGLLYILVAMPLNILSGSNTPLESMPVVLSTIMMCSPSTHFVLFAQSILFRGAGFALVWPEFLFVALVGGLFLFLALIRFRAVAIQSG</sequence>
<feature type="transmembrane region" description="Helical" evidence="8">
    <location>
        <begin position="20"/>
        <end position="38"/>
    </location>
</feature>
<dbReference type="PANTHER" id="PTHR30294:SF47">
    <property type="entry name" value="INNER MEMBRANE TRANSPORT PERMEASE YHHJ"/>
    <property type="match status" value="1"/>
</dbReference>
<feature type="transmembrane region" description="Helical" evidence="8">
    <location>
        <begin position="292"/>
        <end position="309"/>
    </location>
</feature>
<name>A0A4U8Z0C1_METTU</name>
<feature type="transmembrane region" description="Helical" evidence="8">
    <location>
        <begin position="264"/>
        <end position="286"/>
    </location>
</feature>
<accession>A0A4U8Z0C1</accession>
<dbReference type="GO" id="GO:0140359">
    <property type="term" value="F:ABC-type transporter activity"/>
    <property type="evidence" value="ECO:0007669"/>
    <property type="project" value="InterPro"/>
</dbReference>
<organism evidence="10 11">
    <name type="scientific">Methylocella tundrae</name>
    <dbReference type="NCBI Taxonomy" id="227605"/>
    <lineage>
        <taxon>Bacteria</taxon>
        <taxon>Pseudomonadati</taxon>
        <taxon>Pseudomonadota</taxon>
        <taxon>Alphaproteobacteria</taxon>
        <taxon>Hyphomicrobiales</taxon>
        <taxon>Beijerinckiaceae</taxon>
        <taxon>Methylocella</taxon>
    </lineage>
</organism>
<evidence type="ECO:0000256" key="4">
    <source>
        <dbReference type="ARBA" id="ARBA00022475"/>
    </source>
</evidence>
<proteinExistence type="inferred from homology"/>
<dbReference type="PROSITE" id="PS51012">
    <property type="entry name" value="ABC_TM2"/>
    <property type="match status" value="1"/>
</dbReference>
<keyword evidence="6 8" id="KW-1133">Transmembrane helix</keyword>
<evidence type="ECO:0000256" key="1">
    <source>
        <dbReference type="ARBA" id="ARBA00004651"/>
    </source>
</evidence>